<evidence type="ECO:0000313" key="2">
    <source>
        <dbReference type="EMBL" id="KAB0650159.1"/>
    </source>
</evidence>
<protein>
    <submittedName>
        <fullName evidence="2">Uncharacterized protein</fullName>
    </submittedName>
</protein>
<evidence type="ECO:0000313" key="3">
    <source>
        <dbReference type="Proteomes" id="UP000473571"/>
    </source>
</evidence>
<name>A0A6L3N8B5_9BURK</name>
<evidence type="ECO:0000256" key="1">
    <source>
        <dbReference type="SAM" id="MobiDB-lite"/>
    </source>
</evidence>
<dbReference type="Proteomes" id="UP000473571">
    <property type="component" value="Unassembled WGS sequence"/>
</dbReference>
<dbReference type="EMBL" id="VZOL01000660">
    <property type="protein sequence ID" value="KAB0650159.1"/>
    <property type="molecule type" value="Genomic_DNA"/>
</dbReference>
<feature type="non-terminal residue" evidence="2">
    <location>
        <position position="80"/>
    </location>
</feature>
<gene>
    <name evidence="2" type="ORF">F7R13_28355</name>
</gene>
<sequence>MARTARVIEIPSLGVLDRAAGDLSRQLAQALRNAVRRGDVRPGRHVNSGIRENRYGIKTRKRRRYDRTRKRRMKNGSPSF</sequence>
<feature type="compositionally biased region" description="Basic residues" evidence="1">
    <location>
        <begin position="58"/>
        <end position="74"/>
    </location>
</feature>
<reference evidence="2 3" key="1">
    <citation type="submission" date="2019-09" db="EMBL/GenBank/DDBJ databases">
        <title>Draft genome sequences of 48 bacterial type strains from the CCUG.</title>
        <authorList>
            <person name="Tunovic T."/>
            <person name="Pineiro-Iglesias B."/>
            <person name="Unosson C."/>
            <person name="Inganas E."/>
            <person name="Ohlen M."/>
            <person name="Cardew S."/>
            <person name="Jensie-Markopoulos S."/>
            <person name="Salva-Serra F."/>
            <person name="Jaen-Luchoro D."/>
            <person name="Karlsson R."/>
            <person name="Svensson-Stadler L."/>
            <person name="Chun J."/>
            <person name="Moore E."/>
        </authorList>
    </citation>
    <scope>NUCLEOTIDE SEQUENCE [LARGE SCALE GENOMIC DNA]</scope>
    <source>
        <strain evidence="2 3">CCUG 65687</strain>
    </source>
</reference>
<accession>A0A6L3N8B5</accession>
<dbReference type="AlphaFoldDB" id="A0A6L3N8B5"/>
<proteinExistence type="predicted"/>
<dbReference type="RefSeq" id="WP_151006651.1">
    <property type="nucleotide sequence ID" value="NZ_VZOL01000660.1"/>
</dbReference>
<organism evidence="2 3">
    <name type="scientific">Burkholderia territorii</name>
    <dbReference type="NCBI Taxonomy" id="1503055"/>
    <lineage>
        <taxon>Bacteria</taxon>
        <taxon>Pseudomonadati</taxon>
        <taxon>Pseudomonadota</taxon>
        <taxon>Betaproteobacteria</taxon>
        <taxon>Burkholderiales</taxon>
        <taxon>Burkholderiaceae</taxon>
        <taxon>Burkholderia</taxon>
        <taxon>Burkholderia cepacia complex</taxon>
    </lineage>
</organism>
<feature type="region of interest" description="Disordered" evidence="1">
    <location>
        <begin position="58"/>
        <end position="80"/>
    </location>
</feature>
<comment type="caution">
    <text evidence="2">The sequence shown here is derived from an EMBL/GenBank/DDBJ whole genome shotgun (WGS) entry which is preliminary data.</text>
</comment>